<sequence length="86" mass="10197">NVFCFSTFRPERCPCRDPTLTTIRSKWSVNPLGPPSLNKRIWFPPSMNYTFKAFVLILFIEFLFVGKFCLNLWFYVFCLLVFTLSL</sequence>
<gene>
    <name evidence="2" type="primary">CCDC37</name>
</gene>
<keyword evidence="1" id="KW-0472">Membrane</keyword>
<dbReference type="AlphaFoldDB" id="A0A1A8IR19"/>
<proteinExistence type="predicted"/>
<keyword evidence="1" id="KW-0812">Transmembrane</keyword>
<dbReference type="EMBL" id="HAED01012558">
    <property type="protein sequence ID" value="SBQ98952.1"/>
    <property type="molecule type" value="Transcribed_RNA"/>
</dbReference>
<feature type="transmembrane region" description="Helical" evidence="1">
    <location>
        <begin position="53"/>
        <end position="82"/>
    </location>
</feature>
<feature type="non-terminal residue" evidence="2">
    <location>
        <position position="86"/>
    </location>
</feature>
<feature type="non-terminal residue" evidence="2">
    <location>
        <position position="1"/>
    </location>
</feature>
<evidence type="ECO:0000256" key="1">
    <source>
        <dbReference type="SAM" id="Phobius"/>
    </source>
</evidence>
<keyword evidence="1" id="KW-1133">Transmembrane helix</keyword>
<reference evidence="2" key="1">
    <citation type="submission" date="2016-05" db="EMBL/GenBank/DDBJ databases">
        <authorList>
            <person name="Lavstsen T."/>
            <person name="Jespersen J.S."/>
        </authorList>
    </citation>
    <scope>NUCLEOTIDE SEQUENCE</scope>
    <source>
        <tissue evidence="2">Brain</tissue>
    </source>
</reference>
<evidence type="ECO:0000313" key="2">
    <source>
        <dbReference type="EMBL" id="SBQ98952.1"/>
    </source>
</evidence>
<name>A0A1A8IR19_NOTKU</name>
<organism evidence="2">
    <name type="scientific">Nothobranchius kuhntae</name>
    <name type="common">Beira killifish</name>
    <dbReference type="NCBI Taxonomy" id="321403"/>
    <lineage>
        <taxon>Eukaryota</taxon>
        <taxon>Metazoa</taxon>
        <taxon>Chordata</taxon>
        <taxon>Craniata</taxon>
        <taxon>Vertebrata</taxon>
        <taxon>Euteleostomi</taxon>
        <taxon>Actinopterygii</taxon>
        <taxon>Neopterygii</taxon>
        <taxon>Teleostei</taxon>
        <taxon>Neoteleostei</taxon>
        <taxon>Acanthomorphata</taxon>
        <taxon>Ovalentaria</taxon>
        <taxon>Atherinomorphae</taxon>
        <taxon>Cyprinodontiformes</taxon>
        <taxon>Nothobranchiidae</taxon>
        <taxon>Nothobranchius</taxon>
    </lineage>
</organism>
<reference evidence="2" key="2">
    <citation type="submission" date="2016-06" db="EMBL/GenBank/DDBJ databases">
        <title>The genome of a short-lived fish provides insights into sex chromosome evolution and the genetic control of aging.</title>
        <authorList>
            <person name="Reichwald K."/>
            <person name="Felder M."/>
            <person name="Petzold A."/>
            <person name="Koch P."/>
            <person name="Groth M."/>
            <person name="Platzer M."/>
        </authorList>
    </citation>
    <scope>NUCLEOTIDE SEQUENCE</scope>
    <source>
        <tissue evidence="2">Brain</tissue>
    </source>
</reference>
<protein>
    <submittedName>
        <fullName evidence="2">Coiled-coil domain containing 37</fullName>
    </submittedName>
</protein>
<accession>A0A1A8IR19</accession>